<feature type="transmembrane region" description="Helical" evidence="4">
    <location>
        <begin position="234"/>
        <end position="253"/>
    </location>
</feature>
<dbReference type="OrthoDB" id="541052at2759"/>
<name>A0A9P8Y4Y6_9PEZI</name>
<sequence>MTSLVNAGFLVQVCFLVSSLCLVTSLQKSSLTDQPRLSSTLVLILTGCFTLLASLVSRWLPWHGNKHDSTSGHGEQALSLFVRHRKSVLAITLLVALRVEIFQRVMDEVQCSGKGIEAFLPMLLAAHEFVVQHPPPRAVSDDPPEMWGSFWEDVVTWFKESPISLLASSIMISLGVLLSMDLLQSSTYFCSTIIDSQRSVLLMQFVGVVTDAGMILMTRALLLNLGDTTPRLRALGLLLLNASALIAFFHLVARSSGQAEPVDLGSYRDLAKIYATDLVSISAVAAAVLISLMLWTIQAGPIVPVGLATYLCGLILSVQYTLYIGSFEQISPDQPLVVMVLLFIGVTVFLNTTTQRRAARIRRFFVVVVLFGVLLFSITFSLLGRYPFGRHRVAELVYSKRVETDRWLRHATASDSLKSAVIEYRERHHGRSPPPNFDKWYEYAMEHKSAVMDMYNQIGKDIMPFWGMHPRQIREGVDILRRLPDVGVVTIKQGIASHVANSASTQQKEWLDDMVDLISPFAEHLPDMSLAFNLGRRPKVLSPWEDIHLLTEAGQRQGKLVLDRPQRPQQLPALFSGYTDAVAKASGNAQHYLSVKTFRQLQALACPPGSPTRRGLDEGARDFCSSCAHPHSIGQFLNNWEKALDHCHQPDVFNLHEFYTLPHQSDLFQDLLPLFSTSKTDSFNDILVPHPSDAKRTPSWAEGAKTSRPFDKGVDIVSWQGNVSDAHLLTPKSHHGSHRNRLVHLLRNASSTDKVALLVGWKSGDEENAPRFFHHEKVPTKNANGVLPFAVDFTNKDGCTTEVCRLLEAELGGSTNGAEAAAQQQQDDNKDDGAWDNDNHRYKIILDTQDGPFPSTRSTPKSPSFLHALYSPAQLPILSSIFCEWYTERLTPWAHFIPLDLRYHALHSTVAYFVGLTGRGPLNGRTRSAGDMDAQTQDAKWIAEEGSRWARKALRRSDMEIYMFRLLLEWGRVISDDRVSLMYQMPAAA</sequence>
<dbReference type="SMART" id="SM00672">
    <property type="entry name" value="CAP10"/>
    <property type="match status" value="1"/>
</dbReference>
<organism evidence="6 7">
    <name type="scientific">Microdochium trichocladiopsis</name>
    <dbReference type="NCBI Taxonomy" id="1682393"/>
    <lineage>
        <taxon>Eukaryota</taxon>
        <taxon>Fungi</taxon>
        <taxon>Dikarya</taxon>
        <taxon>Ascomycota</taxon>
        <taxon>Pezizomycotina</taxon>
        <taxon>Sordariomycetes</taxon>
        <taxon>Xylariomycetidae</taxon>
        <taxon>Xylariales</taxon>
        <taxon>Microdochiaceae</taxon>
        <taxon>Microdochium</taxon>
    </lineage>
</organism>
<evidence type="ECO:0000313" key="6">
    <source>
        <dbReference type="EMBL" id="KAH7027710.1"/>
    </source>
</evidence>
<protein>
    <recommendedName>
        <fullName evidence="5">Glycosyl transferase CAP10 domain-containing protein</fullName>
    </recommendedName>
</protein>
<accession>A0A9P8Y4Y6</accession>
<evidence type="ECO:0000313" key="7">
    <source>
        <dbReference type="Proteomes" id="UP000756346"/>
    </source>
</evidence>
<dbReference type="GeneID" id="70184049"/>
<dbReference type="PANTHER" id="PTHR12203:SF35">
    <property type="entry name" value="PROTEIN O-GLUCOSYLTRANSFERASE 1"/>
    <property type="match status" value="1"/>
</dbReference>
<feature type="transmembrane region" description="Helical" evidence="4">
    <location>
        <begin position="273"/>
        <end position="295"/>
    </location>
</feature>
<comment type="caution">
    <text evidence="6">The sequence shown here is derived from an EMBL/GenBank/DDBJ whole genome shotgun (WGS) entry which is preliminary data.</text>
</comment>
<gene>
    <name evidence="6" type="ORF">B0I36DRAFT_327688</name>
</gene>
<feature type="region of interest" description="Disordered" evidence="3">
    <location>
        <begin position="815"/>
        <end position="834"/>
    </location>
</feature>
<feature type="transmembrane region" description="Helical" evidence="4">
    <location>
        <begin position="200"/>
        <end position="222"/>
    </location>
</feature>
<dbReference type="EMBL" id="JAGTJQ010000007">
    <property type="protein sequence ID" value="KAH7027710.1"/>
    <property type="molecule type" value="Genomic_DNA"/>
</dbReference>
<evidence type="ECO:0000259" key="5">
    <source>
        <dbReference type="SMART" id="SM00672"/>
    </source>
</evidence>
<reference evidence="6" key="1">
    <citation type="journal article" date="2021" name="Nat. Commun.">
        <title>Genetic determinants of endophytism in the Arabidopsis root mycobiome.</title>
        <authorList>
            <person name="Mesny F."/>
            <person name="Miyauchi S."/>
            <person name="Thiergart T."/>
            <person name="Pickel B."/>
            <person name="Atanasova L."/>
            <person name="Karlsson M."/>
            <person name="Huettel B."/>
            <person name="Barry K.W."/>
            <person name="Haridas S."/>
            <person name="Chen C."/>
            <person name="Bauer D."/>
            <person name="Andreopoulos W."/>
            <person name="Pangilinan J."/>
            <person name="LaButti K."/>
            <person name="Riley R."/>
            <person name="Lipzen A."/>
            <person name="Clum A."/>
            <person name="Drula E."/>
            <person name="Henrissat B."/>
            <person name="Kohler A."/>
            <person name="Grigoriev I.V."/>
            <person name="Martin F.M."/>
            <person name="Hacquard S."/>
        </authorList>
    </citation>
    <scope>NUCLEOTIDE SEQUENCE</scope>
    <source>
        <strain evidence="6">MPI-CAGE-CH-0230</strain>
    </source>
</reference>
<feature type="transmembrane region" description="Helical" evidence="4">
    <location>
        <begin position="335"/>
        <end position="352"/>
    </location>
</feature>
<evidence type="ECO:0000256" key="2">
    <source>
        <dbReference type="ARBA" id="ARBA00022679"/>
    </source>
</evidence>
<feature type="transmembrane region" description="Helical" evidence="4">
    <location>
        <begin position="364"/>
        <end position="383"/>
    </location>
</feature>
<dbReference type="InterPro" id="IPR006598">
    <property type="entry name" value="CAP10"/>
</dbReference>
<keyword evidence="2" id="KW-0808">Transferase</keyword>
<feature type="transmembrane region" description="Helical" evidence="4">
    <location>
        <begin position="163"/>
        <end position="180"/>
    </location>
</feature>
<dbReference type="GO" id="GO:0016740">
    <property type="term" value="F:transferase activity"/>
    <property type="evidence" value="ECO:0007669"/>
    <property type="project" value="UniProtKB-KW"/>
</dbReference>
<dbReference type="PANTHER" id="PTHR12203">
    <property type="entry name" value="KDEL LYS-ASP-GLU-LEU CONTAINING - RELATED"/>
    <property type="match status" value="1"/>
</dbReference>
<feature type="transmembrane region" description="Helical" evidence="4">
    <location>
        <begin position="37"/>
        <end position="56"/>
    </location>
</feature>
<dbReference type="RefSeq" id="XP_046010509.1">
    <property type="nucleotide sequence ID" value="XM_046154503.1"/>
</dbReference>
<proteinExistence type="inferred from homology"/>
<keyword evidence="7" id="KW-1185">Reference proteome</keyword>
<evidence type="ECO:0000256" key="3">
    <source>
        <dbReference type="SAM" id="MobiDB-lite"/>
    </source>
</evidence>
<evidence type="ECO:0000256" key="1">
    <source>
        <dbReference type="ARBA" id="ARBA00010118"/>
    </source>
</evidence>
<comment type="similarity">
    <text evidence="1">Belongs to the glycosyltransferase 90 family.</text>
</comment>
<dbReference type="Proteomes" id="UP000756346">
    <property type="component" value="Unassembled WGS sequence"/>
</dbReference>
<dbReference type="InterPro" id="IPR051091">
    <property type="entry name" value="O-Glucosyltr/Glycosyltrsf_90"/>
</dbReference>
<keyword evidence="4" id="KW-1133">Transmembrane helix</keyword>
<keyword evidence="4" id="KW-0812">Transmembrane</keyword>
<keyword evidence="4" id="KW-0472">Membrane</keyword>
<dbReference type="AlphaFoldDB" id="A0A9P8Y4Y6"/>
<feature type="transmembrane region" description="Helical" evidence="4">
    <location>
        <begin position="302"/>
        <end position="323"/>
    </location>
</feature>
<evidence type="ECO:0000256" key="4">
    <source>
        <dbReference type="SAM" id="Phobius"/>
    </source>
</evidence>
<feature type="domain" description="Glycosyl transferase CAP10" evidence="5">
    <location>
        <begin position="648"/>
        <end position="970"/>
    </location>
</feature>